<dbReference type="InterPro" id="IPR032710">
    <property type="entry name" value="NTF2-like_dom_sf"/>
</dbReference>
<evidence type="ECO:0000256" key="1">
    <source>
        <dbReference type="ARBA" id="ARBA00004370"/>
    </source>
</evidence>
<evidence type="ECO:0000313" key="5">
    <source>
        <dbReference type="Proteomes" id="UP000001918"/>
    </source>
</evidence>
<protein>
    <recommendedName>
        <fullName evidence="6">Mce-associated membrane protein</fullName>
    </recommendedName>
</protein>
<feature type="transmembrane region" description="Helical" evidence="3">
    <location>
        <begin position="21"/>
        <end position="45"/>
    </location>
</feature>
<keyword evidence="3" id="KW-0812">Transmembrane</keyword>
<dbReference type="OrthoDB" id="3395172at2"/>
<dbReference type="Proteomes" id="UP000001918">
    <property type="component" value="Chromosome"/>
</dbReference>
<dbReference type="RefSeq" id="WP_012854650.1">
    <property type="nucleotide sequence ID" value="NC_013510.1"/>
</dbReference>
<keyword evidence="3" id="KW-1133">Transmembrane helix</keyword>
<dbReference type="SUPFAM" id="SSF54427">
    <property type="entry name" value="NTF2-like"/>
    <property type="match status" value="1"/>
</dbReference>
<keyword evidence="5" id="KW-1185">Reference proteome</keyword>
<organism evidence="4 5">
    <name type="scientific">Thermomonospora curvata (strain ATCC 19995 / DSM 43183 / JCM 3096 / KCTC 9072 / NBRC 15933 / NCIMB 10081 / Henssen B9)</name>
    <dbReference type="NCBI Taxonomy" id="471852"/>
    <lineage>
        <taxon>Bacteria</taxon>
        <taxon>Bacillati</taxon>
        <taxon>Actinomycetota</taxon>
        <taxon>Actinomycetes</taxon>
        <taxon>Streptosporangiales</taxon>
        <taxon>Thermomonosporaceae</taxon>
        <taxon>Thermomonospora</taxon>
    </lineage>
</organism>
<evidence type="ECO:0000313" key="4">
    <source>
        <dbReference type="EMBL" id="ACY99867.1"/>
    </source>
</evidence>
<dbReference type="EMBL" id="CP001738">
    <property type="protein sequence ID" value="ACY99867.1"/>
    <property type="molecule type" value="Genomic_DNA"/>
</dbReference>
<sequence length="175" mass="19297">MKIRRSRDPDRSSARVIRIPVVTGLLGTVVVVLAVFVAVVGVSVWRAEAREDERAKAAQSARQTAINLASLDYRTIDKGLQQVMNGLTGEAKEQWATMSKDVRQSAEKAKSTSSVQDVRAGVVSMDDDSAEVIVSVSAVTTSPSVKEGQPRYYRWRFDLTRTDGRWLVSNMRLVA</sequence>
<comment type="subcellular location">
    <subcellularLocation>
        <location evidence="1">Membrane</location>
    </subcellularLocation>
</comment>
<dbReference type="KEGG" id="tcu:Tcur_4340"/>
<dbReference type="STRING" id="471852.Tcur_4340"/>
<reference evidence="4 5" key="1">
    <citation type="journal article" date="2011" name="Stand. Genomic Sci.">
        <title>Complete genome sequence of Thermomonospora curvata type strain (B9).</title>
        <authorList>
            <person name="Chertkov O."/>
            <person name="Sikorski J."/>
            <person name="Nolan M."/>
            <person name="Lapidus A."/>
            <person name="Lucas S."/>
            <person name="Del Rio T.G."/>
            <person name="Tice H."/>
            <person name="Cheng J.F."/>
            <person name="Goodwin L."/>
            <person name="Pitluck S."/>
            <person name="Liolios K."/>
            <person name="Ivanova N."/>
            <person name="Mavromatis K."/>
            <person name="Mikhailova N."/>
            <person name="Ovchinnikova G."/>
            <person name="Pati A."/>
            <person name="Chen A."/>
            <person name="Palaniappan K."/>
            <person name="Djao O.D."/>
            <person name="Land M."/>
            <person name="Hauser L."/>
            <person name="Chang Y.J."/>
            <person name="Jeffries C.D."/>
            <person name="Brettin T."/>
            <person name="Han C."/>
            <person name="Detter J.C."/>
            <person name="Rohde M."/>
            <person name="Goker M."/>
            <person name="Woyke T."/>
            <person name="Bristow J."/>
            <person name="Eisen J.A."/>
            <person name="Markowitz V."/>
            <person name="Hugenholtz P."/>
            <person name="Klenk H.P."/>
            <person name="Kyrpides N.C."/>
        </authorList>
    </citation>
    <scope>NUCLEOTIDE SEQUENCE [LARGE SCALE GENOMIC DNA]</scope>
    <source>
        <strain evidence="5">ATCC 19995 / DSM 43183 / JCM 3096 / KCTC 9072 / NBRC 15933 / NCIMB 10081 / Henssen B9</strain>
    </source>
</reference>
<accession>D1A397</accession>
<dbReference type="PANTHER" id="PTHR37042:SF4">
    <property type="entry name" value="OUTER MEMBRANE PROTEIN RV1973"/>
    <property type="match status" value="1"/>
</dbReference>
<keyword evidence="2 3" id="KW-0472">Membrane</keyword>
<dbReference type="PANTHER" id="PTHR37042">
    <property type="entry name" value="OUTER MEMBRANE PROTEIN RV1973"/>
    <property type="match status" value="1"/>
</dbReference>
<name>D1A397_THECD</name>
<dbReference type="HOGENOM" id="CLU_072301_0_2_11"/>
<gene>
    <name evidence="4" type="ordered locus">Tcur_4340</name>
</gene>
<proteinExistence type="predicted"/>
<dbReference type="GO" id="GO:0016020">
    <property type="term" value="C:membrane"/>
    <property type="evidence" value="ECO:0007669"/>
    <property type="project" value="UniProtKB-SubCell"/>
</dbReference>
<evidence type="ECO:0000256" key="3">
    <source>
        <dbReference type="SAM" id="Phobius"/>
    </source>
</evidence>
<evidence type="ECO:0000256" key="2">
    <source>
        <dbReference type="ARBA" id="ARBA00023136"/>
    </source>
</evidence>
<dbReference type="AlphaFoldDB" id="D1A397"/>
<dbReference type="eggNOG" id="ENOG503303V">
    <property type="taxonomic scope" value="Bacteria"/>
</dbReference>
<evidence type="ECO:0008006" key="6">
    <source>
        <dbReference type="Google" id="ProtNLM"/>
    </source>
</evidence>